<organism evidence="1 2">
    <name type="scientific">Candidatus Pantoea floridensis</name>
    <dbReference type="NCBI Taxonomy" id="1938870"/>
    <lineage>
        <taxon>Bacteria</taxon>
        <taxon>Pseudomonadati</taxon>
        <taxon>Pseudomonadota</taxon>
        <taxon>Gammaproteobacteria</taxon>
        <taxon>Enterobacterales</taxon>
        <taxon>Erwiniaceae</taxon>
        <taxon>Pantoea</taxon>
    </lineage>
</organism>
<accession>A0A286BR49</accession>
<dbReference type="EMBL" id="OCMY01000001">
    <property type="protein sequence ID" value="SOD36616.1"/>
    <property type="molecule type" value="Genomic_DNA"/>
</dbReference>
<name>A0A286BR49_9GAMM</name>
<proteinExistence type="predicted"/>
<keyword evidence="2" id="KW-1185">Reference proteome</keyword>
<evidence type="ECO:0000313" key="2">
    <source>
        <dbReference type="Proteomes" id="UP000219271"/>
    </source>
</evidence>
<dbReference type="AlphaFoldDB" id="A0A286BR49"/>
<reference evidence="2" key="1">
    <citation type="submission" date="2017-09" db="EMBL/GenBank/DDBJ databases">
        <authorList>
            <person name="Varghese N."/>
            <person name="Submissions S."/>
        </authorList>
    </citation>
    <scope>NUCLEOTIDE SEQUENCE [LARGE SCALE GENOMIC DNA]</scope>
    <source>
        <strain evidence="2">JKS000234</strain>
    </source>
</reference>
<gene>
    <name evidence="1" type="ORF">SAMN06273570_0921</name>
</gene>
<evidence type="ECO:0000313" key="1">
    <source>
        <dbReference type="EMBL" id="SOD36616.1"/>
    </source>
</evidence>
<sequence>MRTLQHRRVAIYGDRPNQCANHIDAIDGDRPAFESCQQQKSLRKEALRTT</sequence>
<dbReference type="Proteomes" id="UP000219271">
    <property type="component" value="Unassembled WGS sequence"/>
</dbReference>
<protein>
    <submittedName>
        <fullName evidence="1">Uncharacterized protein</fullName>
    </submittedName>
</protein>